<keyword evidence="4 10" id="KW-0808">Transferase</keyword>
<evidence type="ECO:0000259" key="9">
    <source>
        <dbReference type="PROSITE" id="PS51464"/>
    </source>
</evidence>
<evidence type="ECO:0000256" key="5">
    <source>
        <dbReference type="ARBA" id="ARBA00022737"/>
    </source>
</evidence>
<protein>
    <recommendedName>
        <fullName evidence="2">glutamine--fructose-6-phosphate transaminase (isomerizing)</fullName>
        <ecNumber evidence="2">2.6.1.16</ecNumber>
    </recommendedName>
</protein>
<dbReference type="SUPFAM" id="SSF53697">
    <property type="entry name" value="SIS domain"/>
    <property type="match status" value="1"/>
</dbReference>
<evidence type="ECO:0000256" key="6">
    <source>
        <dbReference type="ARBA" id="ARBA00022962"/>
    </source>
</evidence>
<dbReference type="GeneID" id="20528814"/>
<dbReference type="STRING" id="691883.A0A058Z6C7"/>
<dbReference type="eggNOG" id="KOG1268">
    <property type="taxonomic scope" value="Eukaryota"/>
</dbReference>
<dbReference type="InterPro" id="IPR017932">
    <property type="entry name" value="GATase_2_dom"/>
</dbReference>
<dbReference type="Proteomes" id="UP000030693">
    <property type="component" value="Unassembled WGS sequence"/>
</dbReference>
<dbReference type="PROSITE" id="PS51278">
    <property type="entry name" value="GATASE_TYPE_2"/>
    <property type="match status" value="1"/>
</dbReference>
<sequence length="707" mass="75988">MAEITAFLLRGLERQEYRGYDSAGLAVDLLQAGSPDQRAIHIVKKTGKVSILSAAVKEDPAIDMALSLDQHIGIAHTRWATHGAPLDGNAHPHTSDPSNQFVVVHNGVLNNYLVLRSYLDGAYALLFKSSHFPDEIIATRRGSPLLIGLKSAQPLRATHVGVDVDVGAPQHPALHMPTARGPGGPGHALSPLRDSLPLLAADARPLPYFIASDPAAIVEHTRSVLYLEDGDVAHIRKEGINIVRTTRSTELSPVRAIQSLELELAQIMKGSFPHFMLKEIFDQPSSSFNTMRGRINFDSYTVTLGGLSSQMDTIRRSRRIVLIGCGTSFHACLASRAVLEELSSVPVYAELASDFVDRRPVIFRDDTYIFVSQSGETADTLQALRYAKSRGALCLGTTNTVGSSIARETTCGVHINAGPEIGVASTKAYTSQVIVLLMIALVLGSDSVALAPRRREIIDELRVLPDKIAEVLKLNEELESLTEHKLLKATNLVLMGRAFQHATCLEGALKIKEIAYLHSEGVQSGELKHGPLALIDEHLPIISIVVPDAFLEKSMNALYQVTARGGRPIIISTTDVDLSSVLAASEATGQASAAAHSASTEALPSSSGVLRSPRVGGTGDPSRTAHPTGTDITLPDEDQLLDQQPISHKLLAAAGGPLQCIRVPRTVDVLQGILTVIPLQLVAYHLAVKRGFNVDFPRNLAKSVTVE</sequence>
<comment type="catalytic activity">
    <reaction evidence="1">
        <text>D-fructose 6-phosphate + L-glutamine = D-glucosamine 6-phosphate + L-glutamate</text>
        <dbReference type="Rhea" id="RHEA:13237"/>
        <dbReference type="ChEBI" id="CHEBI:29985"/>
        <dbReference type="ChEBI" id="CHEBI:58359"/>
        <dbReference type="ChEBI" id="CHEBI:58725"/>
        <dbReference type="ChEBI" id="CHEBI:61527"/>
        <dbReference type="EC" id="2.6.1.16"/>
    </reaction>
</comment>
<evidence type="ECO:0000259" key="8">
    <source>
        <dbReference type="PROSITE" id="PS51278"/>
    </source>
</evidence>
<evidence type="ECO:0000256" key="4">
    <source>
        <dbReference type="ARBA" id="ARBA00022679"/>
    </source>
</evidence>
<dbReference type="CDD" id="cd05008">
    <property type="entry name" value="SIS_GlmS_GlmD_1"/>
    <property type="match status" value="1"/>
</dbReference>
<keyword evidence="6" id="KW-0315">Glutamine amidotransferase</keyword>
<evidence type="ECO:0000256" key="3">
    <source>
        <dbReference type="ARBA" id="ARBA00022576"/>
    </source>
</evidence>
<feature type="domain" description="Glutamine amidotransferase type-2" evidence="8">
    <location>
        <begin position="1"/>
        <end position="238"/>
    </location>
</feature>
<dbReference type="InterPro" id="IPR046348">
    <property type="entry name" value="SIS_dom_sf"/>
</dbReference>
<dbReference type="InterPro" id="IPR001347">
    <property type="entry name" value="SIS_dom"/>
</dbReference>
<dbReference type="GO" id="GO:0004360">
    <property type="term" value="F:glutamine-fructose-6-phosphate transaminase (isomerizing) activity"/>
    <property type="evidence" value="ECO:0007669"/>
    <property type="project" value="UniProtKB-EC"/>
</dbReference>
<dbReference type="PROSITE" id="PS51464">
    <property type="entry name" value="SIS"/>
    <property type="match status" value="2"/>
</dbReference>
<dbReference type="SUPFAM" id="SSF56235">
    <property type="entry name" value="N-terminal nucleophile aminohydrolases (Ntn hydrolases)"/>
    <property type="match status" value="1"/>
</dbReference>
<organism evidence="10">
    <name type="scientific">Fonticula alba</name>
    <name type="common">Slime mold</name>
    <dbReference type="NCBI Taxonomy" id="691883"/>
    <lineage>
        <taxon>Eukaryota</taxon>
        <taxon>Rotosphaerida</taxon>
        <taxon>Fonticulaceae</taxon>
        <taxon>Fonticula</taxon>
    </lineage>
</organism>
<proteinExistence type="predicted"/>
<dbReference type="Gene3D" id="3.60.20.10">
    <property type="entry name" value="Glutamine Phosphoribosylpyrophosphate, subunit 1, domain 1"/>
    <property type="match status" value="2"/>
</dbReference>
<dbReference type="Pfam" id="PF13522">
    <property type="entry name" value="GATase_6"/>
    <property type="match status" value="1"/>
</dbReference>
<dbReference type="PANTHER" id="PTHR10937">
    <property type="entry name" value="GLUCOSAMINE--FRUCTOSE-6-PHOSPHATE AMINOTRANSFERASE, ISOMERIZING"/>
    <property type="match status" value="1"/>
</dbReference>
<gene>
    <name evidence="10" type="ORF">H696_04089</name>
</gene>
<dbReference type="EMBL" id="KB932206">
    <property type="protein sequence ID" value="KCV69681.1"/>
    <property type="molecule type" value="Genomic_DNA"/>
</dbReference>
<evidence type="ECO:0000256" key="1">
    <source>
        <dbReference type="ARBA" id="ARBA00001031"/>
    </source>
</evidence>
<dbReference type="FunFam" id="3.40.50.10490:FF:000001">
    <property type="entry name" value="Glutamine--fructose-6-phosphate aminotransferase [isomerizing]"/>
    <property type="match status" value="1"/>
</dbReference>
<keyword evidence="11" id="KW-1185">Reference proteome</keyword>
<dbReference type="GO" id="GO:0006487">
    <property type="term" value="P:protein N-linked glycosylation"/>
    <property type="evidence" value="ECO:0007669"/>
    <property type="project" value="TreeGrafter"/>
</dbReference>
<dbReference type="Pfam" id="PF01380">
    <property type="entry name" value="SIS"/>
    <property type="match status" value="2"/>
</dbReference>
<dbReference type="RefSeq" id="XP_009496246.1">
    <property type="nucleotide sequence ID" value="XM_009497971.1"/>
</dbReference>
<keyword evidence="5" id="KW-0677">Repeat</keyword>
<feature type="region of interest" description="Disordered" evidence="7">
    <location>
        <begin position="593"/>
        <end position="635"/>
    </location>
</feature>
<dbReference type="InterPro" id="IPR035466">
    <property type="entry name" value="GlmS/AgaS_SIS"/>
</dbReference>
<evidence type="ECO:0000256" key="2">
    <source>
        <dbReference type="ARBA" id="ARBA00012916"/>
    </source>
</evidence>
<dbReference type="InterPro" id="IPR035490">
    <property type="entry name" value="GlmS/FrlB_SIS"/>
</dbReference>
<evidence type="ECO:0000256" key="7">
    <source>
        <dbReference type="SAM" id="MobiDB-lite"/>
    </source>
</evidence>
<feature type="domain" description="SIS" evidence="9">
    <location>
        <begin position="310"/>
        <end position="449"/>
    </location>
</feature>
<dbReference type="CDD" id="cd05009">
    <property type="entry name" value="SIS_GlmS_GlmD_2"/>
    <property type="match status" value="1"/>
</dbReference>
<accession>A0A058Z6C7</accession>
<dbReference type="EC" id="2.6.1.16" evidence="2"/>
<feature type="compositionally biased region" description="Low complexity" evidence="7">
    <location>
        <begin position="593"/>
        <end position="602"/>
    </location>
</feature>
<evidence type="ECO:0000313" key="10">
    <source>
        <dbReference type="EMBL" id="KCV69681.1"/>
    </source>
</evidence>
<dbReference type="AlphaFoldDB" id="A0A058Z6C7"/>
<dbReference type="PANTHER" id="PTHR10937:SF0">
    <property type="entry name" value="GLUTAMINE--FRUCTOSE-6-PHOSPHATE TRANSAMINASE (ISOMERIZING)"/>
    <property type="match status" value="1"/>
</dbReference>
<dbReference type="GO" id="GO:0097367">
    <property type="term" value="F:carbohydrate derivative binding"/>
    <property type="evidence" value="ECO:0007669"/>
    <property type="project" value="InterPro"/>
</dbReference>
<feature type="domain" description="SIS" evidence="9">
    <location>
        <begin position="482"/>
        <end position="697"/>
    </location>
</feature>
<reference evidence="10" key="1">
    <citation type="submission" date="2013-04" db="EMBL/GenBank/DDBJ databases">
        <title>The Genome Sequence of Fonticula alba ATCC 38817.</title>
        <authorList>
            <consortium name="The Broad Institute Genomics Platform"/>
            <person name="Russ C."/>
            <person name="Cuomo C."/>
            <person name="Burger G."/>
            <person name="Gray M.W."/>
            <person name="Holland P.W.H."/>
            <person name="King N."/>
            <person name="Lang F.B.F."/>
            <person name="Roger A.J."/>
            <person name="Ruiz-Trillo I."/>
            <person name="Brown M."/>
            <person name="Walker B."/>
            <person name="Young S."/>
            <person name="Zeng Q."/>
            <person name="Gargeya S."/>
            <person name="Fitzgerald M."/>
            <person name="Haas B."/>
            <person name="Abouelleil A."/>
            <person name="Allen A.W."/>
            <person name="Alvarado L."/>
            <person name="Arachchi H.M."/>
            <person name="Berlin A.M."/>
            <person name="Chapman S.B."/>
            <person name="Gainer-Dewar J."/>
            <person name="Goldberg J."/>
            <person name="Griggs A."/>
            <person name="Gujja S."/>
            <person name="Hansen M."/>
            <person name="Howarth C."/>
            <person name="Imamovic A."/>
            <person name="Ireland A."/>
            <person name="Larimer J."/>
            <person name="McCowan C."/>
            <person name="Murphy C."/>
            <person name="Pearson M."/>
            <person name="Poon T.W."/>
            <person name="Priest M."/>
            <person name="Roberts A."/>
            <person name="Saif S."/>
            <person name="Shea T."/>
            <person name="Sisk P."/>
            <person name="Sykes S."/>
            <person name="Wortman J."/>
            <person name="Nusbaum C."/>
            <person name="Birren B."/>
        </authorList>
    </citation>
    <scope>NUCLEOTIDE SEQUENCE [LARGE SCALE GENOMIC DNA]</scope>
    <source>
        <strain evidence="10">ATCC 38817</strain>
    </source>
</reference>
<dbReference type="OrthoDB" id="15235at2759"/>
<keyword evidence="3 10" id="KW-0032">Aminotransferase</keyword>
<dbReference type="GO" id="GO:0006002">
    <property type="term" value="P:fructose 6-phosphate metabolic process"/>
    <property type="evidence" value="ECO:0007669"/>
    <property type="project" value="TreeGrafter"/>
</dbReference>
<name>A0A058Z6C7_FONAL</name>
<dbReference type="InterPro" id="IPR029055">
    <property type="entry name" value="Ntn_hydrolases_N"/>
</dbReference>
<dbReference type="OMA" id="ASEYRYA"/>
<dbReference type="Gene3D" id="3.40.50.10490">
    <property type="entry name" value="Glucose-6-phosphate isomerase like protein, domain 1"/>
    <property type="match status" value="3"/>
</dbReference>
<evidence type="ECO:0000313" key="11">
    <source>
        <dbReference type="Proteomes" id="UP000030693"/>
    </source>
</evidence>
<dbReference type="GO" id="GO:0006047">
    <property type="term" value="P:UDP-N-acetylglucosamine metabolic process"/>
    <property type="evidence" value="ECO:0007669"/>
    <property type="project" value="TreeGrafter"/>
</dbReference>